<gene>
    <name evidence="4" type="ORF">MOPEL_129_00080</name>
</gene>
<dbReference type="CDD" id="cd05233">
    <property type="entry name" value="SDR_c"/>
    <property type="match status" value="1"/>
</dbReference>
<evidence type="ECO:0008006" key="6">
    <source>
        <dbReference type="Google" id="ProtNLM"/>
    </source>
</evidence>
<evidence type="ECO:0000256" key="1">
    <source>
        <dbReference type="ARBA" id="ARBA00006484"/>
    </source>
</evidence>
<proteinExistence type="inferred from homology"/>
<dbReference type="PROSITE" id="PS00061">
    <property type="entry name" value="ADH_SHORT"/>
    <property type="match status" value="1"/>
</dbReference>
<dbReference type="eggNOG" id="COG0300">
    <property type="taxonomic scope" value="Bacteria"/>
</dbReference>
<dbReference type="InterPro" id="IPR020904">
    <property type="entry name" value="Sc_DH/Rdtase_CS"/>
</dbReference>
<sequence>MTIALVTGAGVGIGRSFCRELARTGHDVVLVARDRGRLEELARELEATHGVRTEVLTADLATAEGRDRVASRLGEDGDRAVDLLVNNAGFGLKTSFFASDVADEQRQVAVMCEAVLVLTHAAGRAMLRRGRGHILNVSSVASYITTGSYSACKAFVTVLSESLANDLRGTGVGITVLCPGFTRTEFHERMGSPMSDIPGPMWLDSDRLVRAALADARAGKVLSTPGPLYKGVEMLTGVLPRGVMRRISAAIVGGGGPTREREGH</sequence>
<dbReference type="Pfam" id="PF00106">
    <property type="entry name" value="adh_short"/>
    <property type="match status" value="1"/>
</dbReference>
<dbReference type="SUPFAM" id="SSF51735">
    <property type="entry name" value="NAD(P)-binding Rossmann-fold domains"/>
    <property type="match status" value="1"/>
</dbReference>
<evidence type="ECO:0000313" key="5">
    <source>
        <dbReference type="Proteomes" id="UP000004367"/>
    </source>
</evidence>
<dbReference type="PRINTS" id="PR00081">
    <property type="entry name" value="GDHRDH"/>
</dbReference>
<comment type="similarity">
    <text evidence="1 3">Belongs to the short-chain dehydrogenases/reductases (SDR) family.</text>
</comment>
<keyword evidence="2" id="KW-0560">Oxidoreductase</keyword>
<organism evidence="4 5">
    <name type="scientific">Mobilicoccus pelagius NBRC 104925</name>
    <dbReference type="NCBI Taxonomy" id="1089455"/>
    <lineage>
        <taxon>Bacteria</taxon>
        <taxon>Bacillati</taxon>
        <taxon>Actinomycetota</taxon>
        <taxon>Actinomycetes</taxon>
        <taxon>Micrococcales</taxon>
        <taxon>Dermatophilaceae</taxon>
        <taxon>Mobilicoccus</taxon>
    </lineage>
</organism>
<dbReference type="PIRSF" id="PIRSF000126">
    <property type="entry name" value="11-beta-HSD1"/>
    <property type="match status" value="1"/>
</dbReference>
<dbReference type="PANTHER" id="PTHR42901:SF1">
    <property type="entry name" value="ALCOHOL DEHYDROGENASE"/>
    <property type="match status" value="1"/>
</dbReference>
<evidence type="ECO:0000256" key="2">
    <source>
        <dbReference type="ARBA" id="ARBA00023002"/>
    </source>
</evidence>
<protein>
    <recommendedName>
        <fullName evidence="6">Oxidoreductase</fullName>
    </recommendedName>
</protein>
<dbReference type="OrthoDB" id="9797538at2"/>
<dbReference type="PRINTS" id="PR00080">
    <property type="entry name" value="SDRFAMILY"/>
</dbReference>
<dbReference type="AlphaFoldDB" id="H5UUF7"/>
<dbReference type="InterPro" id="IPR002347">
    <property type="entry name" value="SDR_fam"/>
</dbReference>
<accession>H5UUF7</accession>
<dbReference type="Gene3D" id="3.40.50.720">
    <property type="entry name" value="NAD(P)-binding Rossmann-like Domain"/>
    <property type="match status" value="1"/>
</dbReference>
<comment type="caution">
    <text evidence="4">The sequence shown here is derived from an EMBL/GenBank/DDBJ whole genome shotgun (WGS) entry which is preliminary data.</text>
</comment>
<name>H5UUF7_9MICO</name>
<dbReference type="RefSeq" id="WP_009483208.1">
    <property type="nucleotide sequence ID" value="NZ_BAFE01000088.1"/>
</dbReference>
<dbReference type="EMBL" id="BAFE01000088">
    <property type="protein sequence ID" value="GAB49365.1"/>
    <property type="molecule type" value="Genomic_DNA"/>
</dbReference>
<dbReference type="Proteomes" id="UP000004367">
    <property type="component" value="Unassembled WGS sequence"/>
</dbReference>
<evidence type="ECO:0000313" key="4">
    <source>
        <dbReference type="EMBL" id="GAB49365.1"/>
    </source>
</evidence>
<dbReference type="InterPro" id="IPR036291">
    <property type="entry name" value="NAD(P)-bd_dom_sf"/>
</dbReference>
<dbReference type="PANTHER" id="PTHR42901">
    <property type="entry name" value="ALCOHOL DEHYDROGENASE"/>
    <property type="match status" value="1"/>
</dbReference>
<keyword evidence="5" id="KW-1185">Reference proteome</keyword>
<dbReference type="STRING" id="1089455.MOPEL_129_00080"/>
<evidence type="ECO:0000256" key="3">
    <source>
        <dbReference type="RuleBase" id="RU000363"/>
    </source>
</evidence>
<dbReference type="GO" id="GO:0016491">
    <property type="term" value="F:oxidoreductase activity"/>
    <property type="evidence" value="ECO:0007669"/>
    <property type="project" value="UniProtKB-KW"/>
</dbReference>
<reference evidence="4 5" key="1">
    <citation type="submission" date="2012-02" db="EMBL/GenBank/DDBJ databases">
        <title>Whole genome shotgun sequence of Mobilicoccus pelagius NBRC 104925.</title>
        <authorList>
            <person name="Yoshida Y."/>
            <person name="Hosoyama A."/>
            <person name="Tsuchikane K."/>
            <person name="Katsumata H."/>
            <person name="Yamazaki S."/>
            <person name="Fujita N."/>
        </authorList>
    </citation>
    <scope>NUCLEOTIDE SEQUENCE [LARGE SCALE GENOMIC DNA]</scope>
    <source>
        <strain evidence="4 5">NBRC 104925</strain>
    </source>
</reference>